<evidence type="ECO:0000313" key="1">
    <source>
        <dbReference type="EMBL" id="MDI6448685.1"/>
    </source>
</evidence>
<dbReference type="Proteomes" id="UP001431776">
    <property type="component" value="Unassembled WGS sequence"/>
</dbReference>
<proteinExistence type="predicted"/>
<organism evidence="1 2">
    <name type="scientific">Anaerobaca lacustris</name>
    <dbReference type="NCBI Taxonomy" id="3044600"/>
    <lineage>
        <taxon>Bacteria</taxon>
        <taxon>Pseudomonadati</taxon>
        <taxon>Planctomycetota</taxon>
        <taxon>Phycisphaerae</taxon>
        <taxon>Sedimentisphaerales</taxon>
        <taxon>Anaerobacaceae</taxon>
        <taxon>Anaerobaca</taxon>
    </lineage>
</organism>
<dbReference type="Gene3D" id="3.40.30.10">
    <property type="entry name" value="Glutaredoxin"/>
    <property type="match status" value="1"/>
</dbReference>
<dbReference type="AlphaFoldDB" id="A0AAW6TVM4"/>
<protein>
    <submittedName>
        <fullName evidence="1">(2Fe-2S) ferredoxin domain-containing protein</fullName>
    </submittedName>
</protein>
<dbReference type="RefSeq" id="WP_349244095.1">
    <property type="nucleotide sequence ID" value="NZ_JASCXX010000006.1"/>
</dbReference>
<dbReference type="InterPro" id="IPR036249">
    <property type="entry name" value="Thioredoxin-like_sf"/>
</dbReference>
<comment type="caution">
    <text evidence="1">The sequence shown here is derived from an EMBL/GenBank/DDBJ whole genome shotgun (WGS) entry which is preliminary data.</text>
</comment>
<name>A0AAW6TVM4_9BACT</name>
<reference evidence="1" key="1">
    <citation type="submission" date="2023-05" db="EMBL/GenBank/DDBJ databases">
        <title>Anaerotaeda fermentans gen. nov., sp. nov., a novel anaerobic planctomycete of the new family within the order Sedimentisphaerales isolated from Taman Peninsula, Russia.</title>
        <authorList>
            <person name="Khomyakova M.A."/>
            <person name="Merkel A.Y."/>
            <person name="Slobodkin A.I."/>
        </authorList>
    </citation>
    <scope>NUCLEOTIDE SEQUENCE</scope>
    <source>
        <strain evidence="1">M17dextr</strain>
    </source>
</reference>
<evidence type="ECO:0000313" key="2">
    <source>
        <dbReference type="Proteomes" id="UP001431776"/>
    </source>
</evidence>
<dbReference type="CDD" id="cd02980">
    <property type="entry name" value="TRX_Fd_family"/>
    <property type="match status" value="1"/>
</dbReference>
<keyword evidence="2" id="KW-1185">Reference proteome</keyword>
<accession>A0AAW6TVM4</accession>
<dbReference type="EMBL" id="JASCXX010000006">
    <property type="protein sequence ID" value="MDI6448685.1"/>
    <property type="molecule type" value="Genomic_DNA"/>
</dbReference>
<dbReference type="SUPFAM" id="SSF52833">
    <property type="entry name" value="Thioredoxin-like"/>
    <property type="match status" value="1"/>
</dbReference>
<sequence length="118" mass="13036">MPTPLDLIKKKRAEAVSRIIGKGYLSTKRVYIGMATCEIAAGSKDVMEVFQKAISLGLTDVYLSQKGCAGRCNLEPTVEVIESGKSPVKYGKVDKDRAIQIIERHLKNGQVIQEWVID</sequence>
<gene>
    <name evidence="1" type="ORF">QJ522_06485</name>
</gene>